<proteinExistence type="predicted"/>
<dbReference type="GO" id="GO:0008610">
    <property type="term" value="P:lipid biosynthetic process"/>
    <property type="evidence" value="ECO:0007669"/>
    <property type="project" value="InterPro"/>
</dbReference>
<dbReference type="Pfam" id="PF04989">
    <property type="entry name" value="RMNT_CmcI"/>
    <property type="match status" value="1"/>
</dbReference>
<evidence type="ECO:0000313" key="3">
    <source>
        <dbReference type="EMBL" id="MCJ8499397.1"/>
    </source>
</evidence>
<evidence type="ECO:0000256" key="1">
    <source>
        <dbReference type="ARBA" id="ARBA00022603"/>
    </source>
</evidence>
<dbReference type="RefSeq" id="WP_246902680.1">
    <property type="nucleotide sequence ID" value="NZ_JALJRB010000002.1"/>
</dbReference>
<dbReference type="AlphaFoldDB" id="A0AA41QYK8"/>
<dbReference type="Gene3D" id="3.40.50.150">
    <property type="entry name" value="Vaccinia Virus protein VP39"/>
    <property type="match status" value="1"/>
</dbReference>
<evidence type="ECO:0000313" key="4">
    <source>
        <dbReference type="Proteomes" id="UP001165427"/>
    </source>
</evidence>
<dbReference type="InterPro" id="IPR007072">
    <property type="entry name" value="RNMT_CmcI"/>
</dbReference>
<organism evidence="3 4">
    <name type="scientific">Desulfatitalea alkaliphila</name>
    <dbReference type="NCBI Taxonomy" id="2929485"/>
    <lineage>
        <taxon>Bacteria</taxon>
        <taxon>Pseudomonadati</taxon>
        <taxon>Thermodesulfobacteriota</taxon>
        <taxon>Desulfobacteria</taxon>
        <taxon>Desulfobacterales</taxon>
        <taxon>Desulfosarcinaceae</taxon>
        <taxon>Desulfatitalea</taxon>
    </lineage>
</organism>
<dbReference type="SUPFAM" id="SSF53335">
    <property type="entry name" value="S-adenosyl-L-methionine-dependent methyltransferases"/>
    <property type="match status" value="1"/>
</dbReference>
<dbReference type="InterPro" id="IPR029063">
    <property type="entry name" value="SAM-dependent_MTases_sf"/>
</dbReference>
<dbReference type="GO" id="GO:0005886">
    <property type="term" value="C:plasma membrane"/>
    <property type="evidence" value="ECO:0007669"/>
    <property type="project" value="TreeGrafter"/>
</dbReference>
<keyword evidence="2" id="KW-0808">Transferase</keyword>
<name>A0AA41QYK8_9BACT</name>
<reference evidence="3" key="1">
    <citation type="submission" date="2022-04" db="EMBL/GenBank/DDBJ databases">
        <title>Desulfatitalea alkaliphila sp. nov., a novel anaerobic sulfate-reducing bacterium isolated from terrestrial mud volcano, Taman Peninsula, Russia.</title>
        <authorList>
            <person name="Khomyakova M.A."/>
            <person name="Merkel A.Y."/>
            <person name="Slobodkin A.I."/>
        </authorList>
    </citation>
    <scope>NUCLEOTIDE SEQUENCE</scope>
    <source>
        <strain evidence="3">M08but</strain>
    </source>
</reference>
<evidence type="ECO:0000256" key="2">
    <source>
        <dbReference type="ARBA" id="ARBA00022679"/>
    </source>
</evidence>
<gene>
    <name evidence="3" type="ORF">MRX98_02330</name>
</gene>
<dbReference type="EMBL" id="JALJRB010000002">
    <property type="protein sequence ID" value="MCJ8499397.1"/>
    <property type="molecule type" value="Genomic_DNA"/>
</dbReference>
<dbReference type="GO" id="GO:0032259">
    <property type="term" value="P:methylation"/>
    <property type="evidence" value="ECO:0007669"/>
    <property type="project" value="UniProtKB-KW"/>
</dbReference>
<dbReference type="GO" id="GO:0008168">
    <property type="term" value="F:methyltransferase activity"/>
    <property type="evidence" value="ECO:0007669"/>
    <property type="project" value="UniProtKB-KW"/>
</dbReference>
<comment type="caution">
    <text evidence="3">The sequence shown here is derived from an EMBL/GenBank/DDBJ whole genome shotgun (WGS) entry which is preliminary data.</text>
</comment>
<dbReference type="Proteomes" id="UP001165427">
    <property type="component" value="Unassembled WGS sequence"/>
</dbReference>
<keyword evidence="4" id="KW-1185">Reference proteome</keyword>
<accession>A0AA41QYK8</accession>
<dbReference type="GO" id="GO:0071770">
    <property type="term" value="P:DIM/DIP cell wall layer assembly"/>
    <property type="evidence" value="ECO:0007669"/>
    <property type="project" value="TreeGrafter"/>
</dbReference>
<sequence length="265" mass="29811">MNIRIDTEMKTIEFDRNGSIELIPLYSKAGIEALTEIWIKVQWNQLAWRSLSWHGFPLLQLSEDLLRLQEVLFRLGPDVIVETGVNQGGSAVFFASLCRLIGKGRVIAIDIEIPPNVRDAIAQSPYGDMITLIESDSVAPETVRLVRQLIGRHEKTFFFLDSDHSKSHVLRELNAYADMVSVGSYIVAADGIMERLGDTPIGSPKWLHDNPAVAARDFVRTNEDFVIEPPEALFGQEHAIKSLTYWPDAWLLRRRASANTADVEV</sequence>
<dbReference type="PANTHER" id="PTHR40048">
    <property type="entry name" value="RHAMNOSYL O-METHYLTRANSFERASE"/>
    <property type="match status" value="1"/>
</dbReference>
<dbReference type="PANTHER" id="PTHR40048:SF1">
    <property type="entry name" value="RHAMNOSYL O-METHYLTRANSFERASE"/>
    <property type="match status" value="1"/>
</dbReference>
<protein>
    <submittedName>
        <fullName evidence="3">Cephalosporin hydroxylase family protein</fullName>
    </submittedName>
</protein>
<keyword evidence="1" id="KW-0489">Methyltransferase</keyword>